<evidence type="ECO:0000313" key="1">
    <source>
        <dbReference type="EMBL" id="TRU78292.1"/>
    </source>
</evidence>
<organism evidence="1 2">
    <name type="scientific">Microcystis viridis Mv_BB_P_19951000_S68D</name>
    <dbReference type="NCBI Taxonomy" id="2486270"/>
    <lineage>
        <taxon>Bacteria</taxon>
        <taxon>Bacillati</taxon>
        <taxon>Cyanobacteriota</taxon>
        <taxon>Cyanophyceae</taxon>
        <taxon>Oscillatoriophycideae</taxon>
        <taxon>Chroococcales</taxon>
        <taxon>Microcystaceae</taxon>
        <taxon>Microcystis</taxon>
    </lineage>
</organism>
<dbReference type="AlphaFoldDB" id="A0A552I484"/>
<reference evidence="1 2" key="1">
    <citation type="submission" date="2019-01" db="EMBL/GenBank/DDBJ databases">
        <title>Coherence of Microcystis species and biogeography revealed through population genomics.</title>
        <authorList>
            <person name="Perez-Carrascal O.M."/>
            <person name="Terrat Y."/>
            <person name="Giani A."/>
            <person name="Fortin N."/>
            <person name="Tromas N."/>
            <person name="Shapiro B.J."/>
        </authorList>
    </citation>
    <scope>NUCLEOTIDE SEQUENCE [LARGE SCALE GENOMIC DNA]</scope>
    <source>
        <strain evidence="1">Mv_BB_P_19951000_S68D</strain>
    </source>
</reference>
<evidence type="ECO:0000313" key="2">
    <source>
        <dbReference type="Proteomes" id="UP000320674"/>
    </source>
</evidence>
<dbReference type="EMBL" id="SFAZ01000066">
    <property type="protein sequence ID" value="TRU78292.1"/>
    <property type="molecule type" value="Genomic_DNA"/>
</dbReference>
<comment type="caution">
    <text evidence="1">The sequence shown here is derived from an EMBL/GenBank/DDBJ whole genome shotgun (WGS) entry which is preliminary data.</text>
</comment>
<name>A0A552I484_MICVR</name>
<sequence length="25" mass="2958">AFPNAFNRYGIERCVVHPRRINLSK</sequence>
<protein>
    <submittedName>
        <fullName evidence="1">Transposase</fullName>
    </submittedName>
</protein>
<feature type="non-terminal residue" evidence="1">
    <location>
        <position position="1"/>
    </location>
</feature>
<gene>
    <name evidence="1" type="ORF">EWV77_04450</name>
</gene>
<proteinExistence type="predicted"/>
<dbReference type="Proteomes" id="UP000320674">
    <property type="component" value="Unassembled WGS sequence"/>
</dbReference>
<accession>A0A552I484</accession>